<feature type="compositionally biased region" description="Low complexity" evidence="1">
    <location>
        <begin position="29"/>
        <end position="49"/>
    </location>
</feature>
<dbReference type="Proteomes" id="UP000492820">
    <property type="component" value="Unassembled WGS sequence"/>
</dbReference>
<dbReference type="EMBL" id="LK028579">
    <property type="protein sequence ID" value="CDS19553.1"/>
    <property type="molecule type" value="Genomic_DNA"/>
</dbReference>
<reference evidence="2" key="2">
    <citation type="submission" date="2014-06" db="EMBL/GenBank/DDBJ databases">
        <authorList>
            <person name="Aslett M."/>
        </authorList>
    </citation>
    <scope>NUCLEOTIDE SEQUENCE</scope>
</reference>
<accession>A0A068WPF6</accession>
<sequence>MHELPSPELTPFKLCRPPSPRSPNQIGNPTSTTPTPRSGTTGTPHKAST</sequence>
<evidence type="ECO:0000313" key="2">
    <source>
        <dbReference type="EMBL" id="CDS19553.1"/>
    </source>
</evidence>
<dbReference type="AlphaFoldDB" id="A0A068WPF6"/>
<organism evidence="2">
    <name type="scientific">Echinococcus granulosus</name>
    <name type="common">Hydatid tapeworm</name>
    <dbReference type="NCBI Taxonomy" id="6210"/>
    <lineage>
        <taxon>Eukaryota</taxon>
        <taxon>Metazoa</taxon>
        <taxon>Spiralia</taxon>
        <taxon>Lophotrochozoa</taxon>
        <taxon>Platyhelminthes</taxon>
        <taxon>Cestoda</taxon>
        <taxon>Eucestoda</taxon>
        <taxon>Cyclophyllidea</taxon>
        <taxon>Taeniidae</taxon>
        <taxon>Echinococcus</taxon>
        <taxon>Echinococcus granulosus group</taxon>
    </lineage>
</organism>
<protein>
    <submittedName>
        <fullName evidence="2 4">Uncharacterized protein</fullName>
    </submittedName>
</protein>
<evidence type="ECO:0000313" key="4">
    <source>
        <dbReference type="WBParaSite" id="EgrG_000487200"/>
    </source>
</evidence>
<name>A0A068WPF6_ECHGR</name>
<proteinExistence type="predicted"/>
<gene>
    <name evidence="2" type="ORF">EgrG_000487200</name>
</gene>
<evidence type="ECO:0000256" key="1">
    <source>
        <dbReference type="SAM" id="MobiDB-lite"/>
    </source>
</evidence>
<reference evidence="4" key="3">
    <citation type="submission" date="2020-10" db="UniProtKB">
        <authorList>
            <consortium name="WormBaseParasite"/>
        </authorList>
    </citation>
    <scope>IDENTIFICATION</scope>
</reference>
<evidence type="ECO:0000313" key="3">
    <source>
        <dbReference type="Proteomes" id="UP000492820"/>
    </source>
</evidence>
<dbReference type="WBParaSite" id="EgrG_000487200">
    <property type="protein sequence ID" value="EgrG_000487200"/>
    <property type="gene ID" value="EgrG_000487200"/>
</dbReference>
<reference evidence="2 3" key="1">
    <citation type="journal article" date="2013" name="Nature">
        <title>The genomes of four tapeworm species reveal adaptations to parasitism.</title>
        <authorList>
            <person name="Tsai I.J."/>
            <person name="Zarowiecki M."/>
            <person name="Holroyd N."/>
            <person name="Garciarrubio A."/>
            <person name="Sanchez-Flores A."/>
            <person name="Brooks K.L."/>
            <person name="Tracey A."/>
            <person name="Bobes R.J."/>
            <person name="Fragoso G."/>
            <person name="Sciutto E."/>
            <person name="Aslett M."/>
            <person name="Beasley H."/>
            <person name="Bennett H.M."/>
            <person name="Cai J."/>
            <person name="Camicia F."/>
            <person name="Clark R."/>
            <person name="Cucher M."/>
            <person name="De Silva N."/>
            <person name="Day T.A."/>
            <person name="Deplazes P."/>
            <person name="Estrada K."/>
            <person name="Fernandez C."/>
            <person name="Holland P.W."/>
            <person name="Hou J."/>
            <person name="Hu S."/>
            <person name="Huckvale T."/>
            <person name="Hung S.S."/>
            <person name="Kamenetzky L."/>
            <person name="Keane J.A."/>
            <person name="Kiss F."/>
            <person name="Koziol U."/>
            <person name="Lambert O."/>
            <person name="Liu K."/>
            <person name="Luo X."/>
            <person name="Luo Y."/>
            <person name="Macchiaroli N."/>
            <person name="Nichol S."/>
            <person name="Paps J."/>
            <person name="Parkinson J."/>
            <person name="Pouchkina-Stantcheva N."/>
            <person name="Riddiford N."/>
            <person name="Rosenzvit M."/>
            <person name="Salinas G."/>
            <person name="Wasmuth J.D."/>
            <person name="Zamanian M."/>
            <person name="Zheng Y."/>
            <person name="Cai X."/>
            <person name="Soberon X."/>
            <person name="Olson P.D."/>
            <person name="Laclette J.P."/>
            <person name="Brehm K."/>
            <person name="Berriman M."/>
            <person name="Garciarrubio A."/>
            <person name="Bobes R.J."/>
            <person name="Fragoso G."/>
            <person name="Sanchez-Flores A."/>
            <person name="Estrada K."/>
            <person name="Cevallos M.A."/>
            <person name="Morett E."/>
            <person name="Gonzalez V."/>
            <person name="Portillo T."/>
            <person name="Ochoa-Leyva A."/>
            <person name="Jose M.V."/>
            <person name="Sciutto E."/>
            <person name="Landa A."/>
            <person name="Jimenez L."/>
            <person name="Valdes V."/>
            <person name="Carrero J.C."/>
            <person name="Larralde C."/>
            <person name="Morales-Montor J."/>
            <person name="Limon-Lason J."/>
            <person name="Soberon X."/>
            <person name="Laclette J.P."/>
        </authorList>
    </citation>
    <scope>NUCLEOTIDE SEQUENCE [LARGE SCALE GENOMIC DNA]</scope>
</reference>
<feature type="region of interest" description="Disordered" evidence="1">
    <location>
        <begin position="1"/>
        <end position="49"/>
    </location>
</feature>